<gene>
    <name evidence="3" type="ORF">RAS12_24460</name>
</gene>
<dbReference type="Pfam" id="PF09278">
    <property type="entry name" value="MerR-DNA-bind"/>
    <property type="match status" value="1"/>
</dbReference>
<organism evidence="3 4">
    <name type="scientific">Achromobacter seleniivolatilans</name>
    <dbReference type="NCBI Taxonomy" id="3047478"/>
    <lineage>
        <taxon>Bacteria</taxon>
        <taxon>Pseudomonadati</taxon>
        <taxon>Pseudomonadota</taxon>
        <taxon>Betaproteobacteria</taxon>
        <taxon>Burkholderiales</taxon>
        <taxon>Alcaligenaceae</taxon>
        <taxon>Achromobacter</taxon>
    </lineage>
</organism>
<evidence type="ECO:0000256" key="1">
    <source>
        <dbReference type="SAM" id="Coils"/>
    </source>
</evidence>
<keyword evidence="4" id="KW-1185">Reference proteome</keyword>
<feature type="domain" description="Transcription regulator MerR DNA binding" evidence="2">
    <location>
        <begin position="14"/>
        <end position="44"/>
    </location>
</feature>
<dbReference type="RefSeq" id="WP_306942240.1">
    <property type="nucleotide sequence ID" value="NZ_CP132976.1"/>
</dbReference>
<evidence type="ECO:0000259" key="2">
    <source>
        <dbReference type="Pfam" id="PF09278"/>
    </source>
</evidence>
<proteinExistence type="predicted"/>
<protein>
    <recommendedName>
        <fullName evidence="2">Transcription regulator MerR DNA binding domain-containing protein</fullName>
    </recommendedName>
</protein>
<evidence type="ECO:0000313" key="4">
    <source>
        <dbReference type="Proteomes" id="UP001234798"/>
    </source>
</evidence>
<evidence type="ECO:0000313" key="3">
    <source>
        <dbReference type="EMBL" id="WMD19738.1"/>
    </source>
</evidence>
<dbReference type="Proteomes" id="UP001234798">
    <property type="component" value="Chromosome"/>
</dbReference>
<dbReference type="EMBL" id="CP132976">
    <property type="protein sequence ID" value="WMD19738.1"/>
    <property type="molecule type" value="Genomic_DNA"/>
</dbReference>
<keyword evidence="1" id="KW-0175">Coiled coil</keyword>
<sequence length="69" mass="7710">MTRLLSPWTCISTAAIDEIAMEHRKAVEQKIRDLRALKSELDHLIDQCRCGTVAECRIIESLSPATLAS</sequence>
<accession>A0ABY9M0L1</accession>
<name>A0ABY9M0L1_9BURK</name>
<dbReference type="InterPro" id="IPR015358">
    <property type="entry name" value="Tscrpt_reg_MerR_DNA-bd"/>
</dbReference>
<dbReference type="Gene3D" id="1.10.1660.10">
    <property type="match status" value="1"/>
</dbReference>
<feature type="coiled-coil region" evidence="1">
    <location>
        <begin position="20"/>
        <end position="47"/>
    </location>
</feature>
<reference evidence="3 4" key="1">
    <citation type="submission" date="2023-08" db="EMBL/GenBank/DDBJ databases">
        <title>Achromobacter seleniivolatilans sp. nov., isolated from seleniferous soil.</title>
        <authorList>
            <person name="Zhang S."/>
            <person name="Li K."/>
            <person name="Peng J."/>
            <person name="Zhao Q."/>
            <person name="Wang H."/>
            <person name="Guo Y."/>
        </authorList>
    </citation>
    <scope>NUCLEOTIDE SEQUENCE [LARGE SCALE GENOMIC DNA]</scope>
    <source>
        <strain evidence="3 4">R39</strain>
    </source>
</reference>
<dbReference type="InterPro" id="IPR009061">
    <property type="entry name" value="DNA-bd_dom_put_sf"/>
</dbReference>
<dbReference type="SUPFAM" id="SSF46955">
    <property type="entry name" value="Putative DNA-binding domain"/>
    <property type="match status" value="1"/>
</dbReference>